<dbReference type="Proteomes" id="UP001497482">
    <property type="component" value="Chromosome 9"/>
</dbReference>
<protein>
    <recommendedName>
        <fullName evidence="4">Protein FAM222A</fullName>
    </recommendedName>
</protein>
<evidence type="ECO:0000313" key="3">
    <source>
        <dbReference type="Proteomes" id="UP001497482"/>
    </source>
</evidence>
<dbReference type="PANTHER" id="PTHR16070:SF2">
    <property type="entry name" value="PROTEIN FAM222A"/>
    <property type="match status" value="1"/>
</dbReference>
<accession>A0AAV2MR09</accession>
<feature type="compositionally biased region" description="Low complexity" evidence="1">
    <location>
        <begin position="39"/>
        <end position="48"/>
    </location>
</feature>
<name>A0AAV2MR09_KNICA</name>
<dbReference type="EMBL" id="OZ035831">
    <property type="protein sequence ID" value="CAL1616017.1"/>
    <property type="molecule type" value="Genomic_DNA"/>
</dbReference>
<sequence length="609" mass="64758">MPGCQGLDRIPELAAGCSRSHQCLFIQTTRLKVSESRRQSPQRISSSSGPGVFTATDSAKSKVRSQEATPGFFTSGFHRPCFGFRPAPRSNLWLPTEFFWLLNCAHLAMLACLQRRQNPPPQHSVCTSKVLEPPQSLGRKCELVPTQSPRYPSAAELDAYAQKTANSPLSIKIFPTNIRVPQHKHLNRTVNGYDTTGQRYNPYPHLHIGGSQGLLAIIKPSSSSSSTSLFVPSKGVLKNSDGRRTKHSPGHIAVAPYPPPSSSTLATGHGQMVYPLGPTKPQEGSGLSVPPNVTVAGSVIPVTGGRGLTLPPQSNLPSIQSIIYQINQQCQAQAMQQACQGAATASSNASPSKQGSTMIGSSGSSGGGYGVAMGPQGNMVYTGPVPTQNSEAIKNGVYPDSMDYILWQKQQQQAVLRMYSGGSGGGGAVSKSPESSVPGGIMGAQVSSSSSRPYLTASGGGGLDKVSSSPLNCAGMHGNFSVGQYFAPPWNSVLVTPDSDCYNPQEFLGTSTGGPATGHRELGYPHHHYHHYQHHPAMDSGGAVCCSLPSKSLCNTSVLSNSLQSLEYLINDIHPPCIKEQMLGKGYETVSVPRLLDHQHAHIRLPVYR</sequence>
<feature type="region of interest" description="Disordered" evidence="1">
    <location>
        <begin position="34"/>
        <end position="65"/>
    </location>
</feature>
<gene>
    <name evidence="2" type="ORF">KC01_LOCUS41862</name>
</gene>
<evidence type="ECO:0008006" key="4">
    <source>
        <dbReference type="Google" id="ProtNLM"/>
    </source>
</evidence>
<proteinExistence type="predicted"/>
<keyword evidence="3" id="KW-1185">Reference proteome</keyword>
<dbReference type="InterPro" id="IPR029340">
    <property type="entry name" value="FAM222"/>
</dbReference>
<feature type="region of interest" description="Disordered" evidence="1">
    <location>
        <begin position="345"/>
        <end position="365"/>
    </location>
</feature>
<dbReference type="Pfam" id="PF15258">
    <property type="entry name" value="FAM222A"/>
    <property type="match status" value="2"/>
</dbReference>
<dbReference type="PANTHER" id="PTHR16070">
    <property type="entry name" value="PROTEIN FAM222A-RELATED"/>
    <property type="match status" value="1"/>
</dbReference>
<reference evidence="2 3" key="1">
    <citation type="submission" date="2024-04" db="EMBL/GenBank/DDBJ databases">
        <authorList>
            <person name="Waldvogel A.-M."/>
            <person name="Schoenle A."/>
        </authorList>
    </citation>
    <scope>NUCLEOTIDE SEQUENCE [LARGE SCALE GENOMIC DNA]</scope>
</reference>
<organism evidence="2 3">
    <name type="scientific">Knipowitschia caucasica</name>
    <name type="common">Caucasian dwarf goby</name>
    <name type="synonym">Pomatoschistus caucasicus</name>
    <dbReference type="NCBI Taxonomy" id="637954"/>
    <lineage>
        <taxon>Eukaryota</taxon>
        <taxon>Metazoa</taxon>
        <taxon>Chordata</taxon>
        <taxon>Craniata</taxon>
        <taxon>Vertebrata</taxon>
        <taxon>Euteleostomi</taxon>
        <taxon>Actinopterygii</taxon>
        <taxon>Neopterygii</taxon>
        <taxon>Teleostei</taxon>
        <taxon>Neoteleostei</taxon>
        <taxon>Acanthomorphata</taxon>
        <taxon>Gobiaria</taxon>
        <taxon>Gobiiformes</taxon>
        <taxon>Gobioidei</taxon>
        <taxon>Gobiidae</taxon>
        <taxon>Gobiinae</taxon>
        <taxon>Knipowitschia</taxon>
    </lineage>
</organism>
<evidence type="ECO:0000256" key="1">
    <source>
        <dbReference type="SAM" id="MobiDB-lite"/>
    </source>
</evidence>
<evidence type="ECO:0000313" key="2">
    <source>
        <dbReference type="EMBL" id="CAL1616017.1"/>
    </source>
</evidence>
<feature type="region of interest" description="Disordered" evidence="1">
    <location>
        <begin position="229"/>
        <end position="259"/>
    </location>
</feature>
<dbReference type="AlphaFoldDB" id="A0AAV2MR09"/>